<evidence type="ECO:0000313" key="1">
    <source>
        <dbReference type="EMBL" id="MPM17625.1"/>
    </source>
</evidence>
<protein>
    <submittedName>
        <fullName evidence="1">Uncharacterized protein</fullName>
    </submittedName>
</protein>
<organism evidence="1">
    <name type="scientific">bioreactor metagenome</name>
    <dbReference type="NCBI Taxonomy" id="1076179"/>
    <lineage>
        <taxon>unclassified sequences</taxon>
        <taxon>metagenomes</taxon>
        <taxon>ecological metagenomes</taxon>
    </lineage>
</organism>
<proteinExistence type="predicted"/>
<reference evidence="1" key="1">
    <citation type="submission" date="2019-08" db="EMBL/GenBank/DDBJ databases">
        <authorList>
            <person name="Kucharzyk K."/>
            <person name="Murdoch R.W."/>
            <person name="Higgins S."/>
            <person name="Loffler F."/>
        </authorList>
    </citation>
    <scope>NUCLEOTIDE SEQUENCE</scope>
</reference>
<sequence>MKSDPAKHLREVGVLLMTRDTVHHQYDRMKSFPRGCIQRSKDLSTPSGNQNTGYIGAMRRVAVMNIIYHVYTVHINHLICRIAFRHDFFVFKFIGSSLIHIVV</sequence>
<accession>A0A644XNA6</accession>
<dbReference type="EMBL" id="VSSQ01002830">
    <property type="protein sequence ID" value="MPM17625.1"/>
    <property type="molecule type" value="Genomic_DNA"/>
</dbReference>
<name>A0A644XNA6_9ZZZZ</name>
<gene>
    <name evidence="1" type="ORF">SDC9_64022</name>
</gene>
<dbReference type="AlphaFoldDB" id="A0A644XNA6"/>
<comment type="caution">
    <text evidence="1">The sequence shown here is derived from an EMBL/GenBank/DDBJ whole genome shotgun (WGS) entry which is preliminary data.</text>
</comment>